<dbReference type="AlphaFoldDB" id="A0A191ZHE3"/>
<dbReference type="InterPro" id="IPR011990">
    <property type="entry name" value="TPR-like_helical_dom_sf"/>
</dbReference>
<evidence type="ECO:0000313" key="2">
    <source>
        <dbReference type="Proteomes" id="UP000078596"/>
    </source>
</evidence>
<dbReference type="InterPro" id="IPR006597">
    <property type="entry name" value="Sel1-like"/>
</dbReference>
<dbReference type="Gene3D" id="1.25.40.10">
    <property type="entry name" value="Tetratricopeptide repeat domain"/>
    <property type="match status" value="1"/>
</dbReference>
<gene>
    <name evidence="1" type="ORF">A9404_07870</name>
</gene>
<accession>A0A191ZHE3</accession>
<reference evidence="1 2" key="1">
    <citation type="submission" date="2016-06" db="EMBL/GenBank/DDBJ databases">
        <title>Insight into the functional genes involving in sulfur oxidation in Pearl River water.</title>
        <authorList>
            <person name="Luo J."/>
            <person name="Tan X."/>
            <person name="Lin W."/>
        </authorList>
    </citation>
    <scope>NUCLEOTIDE SEQUENCE [LARGE SCALE GENOMIC DNA]</scope>
    <source>
        <strain evidence="1 2">LS2</strain>
    </source>
</reference>
<organism evidence="1 2">
    <name type="scientific">Halothiobacillus diazotrophicus</name>
    <dbReference type="NCBI Taxonomy" id="1860122"/>
    <lineage>
        <taxon>Bacteria</taxon>
        <taxon>Pseudomonadati</taxon>
        <taxon>Pseudomonadota</taxon>
        <taxon>Gammaproteobacteria</taxon>
        <taxon>Chromatiales</taxon>
        <taxon>Halothiobacillaceae</taxon>
        <taxon>Halothiobacillus</taxon>
    </lineage>
</organism>
<dbReference type="EMBL" id="CP016027">
    <property type="protein sequence ID" value="ANJ67311.1"/>
    <property type="molecule type" value="Genomic_DNA"/>
</dbReference>
<evidence type="ECO:0000313" key="1">
    <source>
        <dbReference type="EMBL" id="ANJ67311.1"/>
    </source>
</evidence>
<dbReference type="STRING" id="1860122.A9404_07870"/>
<proteinExistence type="predicted"/>
<dbReference type="Pfam" id="PF08238">
    <property type="entry name" value="Sel1"/>
    <property type="match status" value="3"/>
</dbReference>
<protein>
    <recommendedName>
        <fullName evidence="3">Sel1 repeat family protein</fullName>
    </recommendedName>
</protein>
<dbReference type="SUPFAM" id="SSF81901">
    <property type="entry name" value="HCP-like"/>
    <property type="match status" value="1"/>
</dbReference>
<keyword evidence="2" id="KW-1185">Reference proteome</keyword>
<evidence type="ECO:0008006" key="3">
    <source>
        <dbReference type="Google" id="ProtNLM"/>
    </source>
</evidence>
<name>A0A191ZHE3_9GAMM</name>
<sequence>MMGKLLEHIEHSGFMGLFGLRWEYYVRQIVALVFSVLFVMVSTTCIGAEVLGTTHPNPTPACLEALKHHITRLQAGDNDFGPFIRDLEPIAAAGDPVAKFLLGAVLAEANPKESIKLLRESAMEGCIGSAGILGEILMPDMPLEARTWLTMAANGGDEMSRIFLAVHYLTGDSQTPKNMAEALAWARLAKRQGSPNLSFLAEQLISRIQPMLSREEGAQADMIFTKLLASHPKRPDYLCGQSTP</sequence>
<dbReference type="Proteomes" id="UP000078596">
    <property type="component" value="Chromosome"/>
</dbReference>
<dbReference type="KEGG" id="haz:A9404_07870"/>